<dbReference type="EMBL" id="BMDX01000021">
    <property type="protein sequence ID" value="GGA86862.1"/>
    <property type="molecule type" value="Genomic_DNA"/>
</dbReference>
<comment type="caution">
    <text evidence="2">The sequence shown here is derived from an EMBL/GenBank/DDBJ whole genome shotgun (WGS) entry which is preliminary data.</text>
</comment>
<gene>
    <name evidence="2" type="ORF">GCM10011369_31130</name>
</gene>
<evidence type="ECO:0000256" key="1">
    <source>
        <dbReference type="SAM" id="SignalP"/>
    </source>
</evidence>
<evidence type="ECO:0000313" key="2">
    <source>
        <dbReference type="EMBL" id="GGA86862.1"/>
    </source>
</evidence>
<sequence length="251" mass="27828">MMRFGYPLPFIILTLSSLVFSAQSLAKTGAHPDFARVYHHAEQQLNDGELEQAGKSFGDMAHYRQQHGFPPYEEAHFQLLKYKLAKRAGNEPEMASAQLAVVAQGAGYIAGEVYASMAMDLLKQQLSHHAYAEAQQTYARMKQDEASAKQAEQVSAIMAKVDNLVQGQSPVVATVSVNNSGKWQRQLIRPSFYLDKVSGDITTLELDCVNKKMSLNFDADSVLTIPKNFGACKLTVNARQSSQFELVQLHQ</sequence>
<keyword evidence="3" id="KW-1185">Reference proteome</keyword>
<dbReference type="AlphaFoldDB" id="A0A8J2U8W6"/>
<protein>
    <submittedName>
        <fullName evidence="2">Uncharacterized protein</fullName>
    </submittedName>
</protein>
<name>A0A8J2U8W6_9GAMM</name>
<organism evidence="2 3">
    <name type="scientific">Neiella marina</name>
    <dbReference type="NCBI Taxonomy" id="508461"/>
    <lineage>
        <taxon>Bacteria</taxon>
        <taxon>Pseudomonadati</taxon>
        <taxon>Pseudomonadota</taxon>
        <taxon>Gammaproteobacteria</taxon>
        <taxon>Alteromonadales</taxon>
        <taxon>Echinimonadaceae</taxon>
        <taxon>Neiella</taxon>
    </lineage>
</organism>
<evidence type="ECO:0000313" key="3">
    <source>
        <dbReference type="Proteomes" id="UP000619743"/>
    </source>
</evidence>
<reference evidence="3" key="1">
    <citation type="journal article" date="2019" name="Int. J. Syst. Evol. Microbiol.">
        <title>The Global Catalogue of Microorganisms (GCM) 10K type strain sequencing project: providing services to taxonomists for standard genome sequencing and annotation.</title>
        <authorList>
            <consortium name="The Broad Institute Genomics Platform"/>
            <consortium name="The Broad Institute Genome Sequencing Center for Infectious Disease"/>
            <person name="Wu L."/>
            <person name="Ma J."/>
        </authorList>
    </citation>
    <scope>NUCLEOTIDE SEQUENCE [LARGE SCALE GENOMIC DNA]</scope>
    <source>
        <strain evidence="3">CGMCC 1.10130</strain>
    </source>
</reference>
<keyword evidence="1" id="KW-0732">Signal</keyword>
<feature type="chain" id="PRO_5035289763" evidence="1">
    <location>
        <begin position="27"/>
        <end position="251"/>
    </location>
</feature>
<dbReference type="RefSeq" id="WP_087507204.1">
    <property type="nucleotide sequence ID" value="NZ_BMDX01000021.1"/>
</dbReference>
<proteinExistence type="predicted"/>
<dbReference type="Proteomes" id="UP000619743">
    <property type="component" value="Unassembled WGS sequence"/>
</dbReference>
<feature type="signal peptide" evidence="1">
    <location>
        <begin position="1"/>
        <end position="26"/>
    </location>
</feature>
<accession>A0A8J2U8W6</accession>